<keyword evidence="2 5" id="KW-0132">Cell division</keyword>
<dbReference type="InterPro" id="IPR050696">
    <property type="entry name" value="FtsA/MreB"/>
</dbReference>
<dbReference type="InterPro" id="IPR003494">
    <property type="entry name" value="SHS2_FtsA"/>
</dbReference>
<evidence type="ECO:0000256" key="6">
    <source>
        <dbReference type="SAM" id="MobiDB-lite"/>
    </source>
</evidence>
<dbReference type="InterPro" id="IPR020823">
    <property type="entry name" value="Cell_div_FtsA"/>
</dbReference>
<evidence type="ECO:0000256" key="4">
    <source>
        <dbReference type="ARBA" id="ARBA00023306"/>
    </source>
</evidence>
<dbReference type="Pfam" id="PF14450">
    <property type="entry name" value="FtsA"/>
    <property type="match status" value="1"/>
</dbReference>
<dbReference type="EMBL" id="DVKT01000006">
    <property type="protein sequence ID" value="HIT38667.1"/>
    <property type="molecule type" value="Genomic_DNA"/>
</dbReference>
<protein>
    <recommendedName>
        <fullName evidence="5">Cell division protein FtsA</fullName>
    </recommendedName>
</protein>
<dbReference type="SUPFAM" id="SSF53067">
    <property type="entry name" value="Actin-like ATPase domain"/>
    <property type="match status" value="2"/>
</dbReference>
<feature type="compositionally biased region" description="Low complexity" evidence="6">
    <location>
        <begin position="406"/>
        <end position="415"/>
    </location>
</feature>
<reference evidence="8" key="1">
    <citation type="submission" date="2020-10" db="EMBL/GenBank/DDBJ databases">
        <authorList>
            <person name="Gilroy R."/>
        </authorList>
    </citation>
    <scope>NUCLEOTIDE SEQUENCE</scope>
    <source>
        <strain evidence="8">21143</strain>
    </source>
</reference>
<comment type="function">
    <text evidence="5">Cell division protein that is involved in the assembly of the Z ring. May serve as a membrane anchor for the Z ring.</text>
</comment>
<dbReference type="SMART" id="SM00842">
    <property type="entry name" value="FtsA"/>
    <property type="match status" value="1"/>
</dbReference>
<dbReference type="PIRSF" id="PIRSF003101">
    <property type="entry name" value="FtsA"/>
    <property type="match status" value="1"/>
</dbReference>
<dbReference type="Gene3D" id="3.30.420.40">
    <property type="match status" value="1"/>
</dbReference>
<dbReference type="Proteomes" id="UP000886722">
    <property type="component" value="Unassembled WGS sequence"/>
</dbReference>
<evidence type="ECO:0000313" key="8">
    <source>
        <dbReference type="EMBL" id="HIT38667.1"/>
    </source>
</evidence>
<evidence type="ECO:0000313" key="9">
    <source>
        <dbReference type="Proteomes" id="UP000886722"/>
    </source>
</evidence>
<dbReference type="PANTHER" id="PTHR32432:SF4">
    <property type="entry name" value="CELL DIVISION PROTEIN FTSA"/>
    <property type="match status" value="1"/>
</dbReference>
<proteinExistence type="inferred from homology"/>
<name>A0A9D1KDS6_9BACT</name>
<keyword evidence="4 5" id="KW-0131">Cell cycle</keyword>
<evidence type="ECO:0000256" key="1">
    <source>
        <dbReference type="ARBA" id="ARBA00022475"/>
    </source>
</evidence>
<evidence type="ECO:0000256" key="2">
    <source>
        <dbReference type="ARBA" id="ARBA00022618"/>
    </source>
</evidence>
<keyword evidence="3" id="KW-0472">Membrane</keyword>
<dbReference type="InterPro" id="IPR043129">
    <property type="entry name" value="ATPase_NBD"/>
</dbReference>
<keyword evidence="1" id="KW-1003">Cell membrane</keyword>
<feature type="domain" description="SHS2" evidence="7">
    <location>
        <begin position="10"/>
        <end position="198"/>
    </location>
</feature>
<feature type="compositionally biased region" description="Basic and acidic residues" evidence="6">
    <location>
        <begin position="386"/>
        <end position="396"/>
    </location>
</feature>
<dbReference type="AlphaFoldDB" id="A0A9D1KDS6"/>
<feature type="compositionally biased region" description="Basic and acidic residues" evidence="6">
    <location>
        <begin position="423"/>
        <end position="432"/>
    </location>
</feature>
<comment type="similarity">
    <text evidence="5">Belongs to the FtsA/MreB family.</text>
</comment>
<dbReference type="NCBIfam" id="TIGR01174">
    <property type="entry name" value="ftsA"/>
    <property type="match status" value="1"/>
</dbReference>
<sequence length="432" mass="47124">MDMQDEKRYIVAVDLGSSHITGAVGHRDDDGRFTVDAVEIGESKDGIKRGRVINVSDVALKLSQIFRRLEARISPSKISKVYVGVSGQSIRSIEFPVVRTISSESPIDDSLLAELEAEARDRILENNLVVFDVIPGECRVDGRATEKPCGQYGSEIRVSYRLIVGNEIHKRNIDRVFEQAKMPIAGYICTANAAAVAVLSEEERRQGCALLDCGAETTTLSLYKDGYFASMITIPLGGNNITRDICSLHVKESEAESIKKAYQPQIDGTITVDWGMKDYYFDFTAEKIEEVIMARLGEIVANVKAQLLGSGYMRSLTSGITLIGGGASMKGLKTLLAKETDLDVCRGTLLGVSLVPGINGVASVQVIGLLLMGKEICAAPPVVEKKEEIPAPEKEPQLPPQPEPPTSGTKSSKSPIWKTIWDTMKEEMDKEN</sequence>
<evidence type="ECO:0000256" key="3">
    <source>
        <dbReference type="ARBA" id="ARBA00023136"/>
    </source>
</evidence>
<accession>A0A9D1KDS6</accession>
<dbReference type="PANTHER" id="PTHR32432">
    <property type="entry name" value="CELL DIVISION PROTEIN FTSA-RELATED"/>
    <property type="match status" value="1"/>
</dbReference>
<organism evidence="8 9">
    <name type="scientific">Candidatus Caccoplasma intestinavium</name>
    <dbReference type="NCBI Taxonomy" id="2840716"/>
    <lineage>
        <taxon>Bacteria</taxon>
        <taxon>Pseudomonadati</taxon>
        <taxon>Bacteroidota</taxon>
        <taxon>Bacteroidia</taxon>
        <taxon>Bacteroidales</taxon>
        <taxon>Bacteroidaceae</taxon>
        <taxon>Bacteroidaceae incertae sedis</taxon>
        <taxon>Candidatus Caccoplasma</taxon>
    </lineage>
</organism>
<evidence type="ECO:0000259" key="7">
    <source>
        <dbReference type="SMART" id="SM00842"/>
    </source>
</evidence>
<dbReference type="Pfam" id="PF02491">
    <property type="entry name" value="SHS2_FTSA"/>
    <property type="match status" value="1"/>
</dbReference>
<dbReference type="GO" id="GO:0032153">
    <property type="term" value="C:cell division site"/>
    <property type="evidence" value="ECO:0007669"/>
    <property type="project" value="TreeGrafter"/>
</dbReference>
<dbReference type="GO" id="GO:0051301">
    <property type="term" value="P:cell division"/>
    <property type="evidence" value="ECO:0007669"/>
    <property type="project" value="UniProtKB-KW"/>
</dbReference>
<comment type="subunit">
    <text evidence="5">Interacts with FtsZ.</text>
</comment>
<reference evidence="8" key="2">
    <citation type="journal article" date="2021" name="PeerJ">
        <title>Extensive microbial diversity within the chicken gut microbiome revealed by metagenomics and culture.</title>
        <authorList>
            <person name="Gilroy R."/>
            <person name="Ravi A."/>
            <person name="Getino M."/>
            <person name="Pursley I."/>
            <person name="Horton D.L."/>
            <person name="Alikhan N.F."/>
            <person name="Baker D."/>
            <person name="Gharbi K."/>
            <person name="Hall N."/>
            <person name="Watson M."/>
            <person name="Adriaenssens E.M."/>
            <person name="Foster-Nyarko E."/>
            <person name="Jarju S."/>
            <person name="Secka A."/>
            <person name="Antonio M."/>
            <person name="Oren A."/>
            <person name="Chaudhuri R.R."/>
            <person name="La Ragione R."/>
            <person name="Hildebrand F."/>
            <person name="Pallen M.J."/>
        </authorList>
    </citation>
    <scope>NUCLEOTIDE SEQUENCE</scope>
    <source>
        <strain evidence="8">21143</strain>
    </source>
</reference>
<evidence type="ECO:0000256" key="5">
    <source>
        <dbReference type="PIRNR" id="PIRNR003101"/>
    </source>
</evidence>
<gene>
    <name evidence="8" type="primary">ftsA</name>
    <name evidence="8" type="ORF">IAD06_01320</name>
</gene>
<comment type="caution">
    <text evidence="8">The sequence shown here is derived from an EMBL/GenBank/DDBJ whole genome shotgun (WGS) entry which is preliminary data.</text>
</comment>
<dbReference type="GO" id="GO:0009898">
    <property type="term" value="C:cytoplasmic side of plasma membrane"/>
    <property type="evidence" value="ECO:0007669"/>
    <property type="project" value="TreeGrafter"/>
</dbReference>
<feature type="region of interest" description="Disordered" evidence="6">
    <location>
        <begin position="386"/>
        <end position="432"/>
    </location>
</feature>